<dbReference type="Proteomes" id="UP000051952">
    <property type="component" value="Unassembled WGS sequence"/>
</dbReference>
<protein>
    <submittedName>
        <fullName evidence="2">Uncharacterized protein</fullName>
    </submittedName>
</protein>
<organism evidence="2 3">
    <name type="scientific">Bodo saltans</name>
    <name type="common">Flagellated protozoan</name>
    <dbReference type="NCBI Taxonomy" id="75058"/>
    <lineage>
        <taxon>Eukaryota</taxon>
        <taxon>Discoba</taxon>
        <taxon>Euglenozoa</taxon>
        <taxon>Kinetoplastea</taxon>
        <taxon>Metakinetoplastina</taxon>
        <taxon>Eubodonida</taxon>
        <taxon>Bodonidae</taxon>
        <taxon>Bodo</taxon>
    </lineage>
</organism>
<accession>A0A0S4IST1</accession>
<reference evidence="3" key="1">
    <citation type="submission" date="2015-09" db="EMBL/GenBank/DDBJ databases">
        <authorList>
            <consortium name="Pathogen Informatics"/>
        </authorList>
    </citation>
    <scope>NUCLEOTIDE SEQUENCE [LARGE SCALE GENOMIC DNA]</scope>
    <source>
        <strain evidence="3">Lake Konstanz</strain>
    </source>
</reference>
<dbReference type="EMBL" id="CYKH01000297">
    <property type="protein sequence ID" value="CUF31811.1"/>
    <property type="molecule type" value="Genomic_DNA"/>
</dbReference>
<gene>
    <name evidence="2" type="ORF">BSAL_61285</name>
</gene>
<feature type="compositionally biased region" description="Polar residues" evidence="1">
    <location>
        <begin position="406"/>
        <end position="415"/>
    </location>
</feature>
<evidence type="ECO:0000256" key="1">
    <source>
        <dbReference type="SAM" id="MobiDB-lite"/>
    </source>
</evidence>
<dbReference type="AlphaFoldDB" id="A0A0S4IST1"/>
<dbReference type="VEuPathDB" id="TriTrypDB:BSAL_61285"/>
<proteinExistence type="predicted"/>
<feature type="region of interest" description="Disordered" evidence="1">
    <location>
        <begin position="249"/>
        <end position="276"/>
    </location>
</feature>
<feature type="region of interest" description="Disordered" evidence="1">
    <location>
        <begin position="394"/>
        <end position="436"/>
    </location>
</feature>
<feature type="region of interest" description="Disordered" evidence="1">
    <location>
        <begin position="171"/>
        <end position="190"/>
    </location>
</feature>
<keyword evidence="3" id="KW-1185">Reference proteome</keyword>
<feature type="region of interest" description="Disordered" evidence="1">
    <location>
        <begin position="480"/>
        <end position="505"/>
    </location>
</feature>
<sequence>MKRTVPFPAMPGRDASKFDASQQLNLGLLHDPKRQGRSLVYDNLDPSYFKRKTACATDYNKPVVERFQEPRDIRNELREERLAMRDAEALEALMDRQQRRYEASMTTQLVPSATSKKSTANTPMFSFPKAARQMGANAPAASGEARAAGGAQKDVSQSYSYLPRVTGAVDFSKGSTREGKQPPLRAASSLDGKVAHAPLTVRSISVPVDSAMPVESMKDRSMQQGGATLGDFIAPSTATAPLVEMVDTQIPTNPPQTHRTNATRSPDGRSEGEDAPPAFFLSKREQYAIRDLPAPDLKRAAGRTKHISGTSERKQYRYEEVLTDTYNHLDVSSAFKVTQSGASGALPFHKAGREPTQPPQVSKDDPLVKAARRVQDEITETLCPQYRIHLGKLRATRQRDKKRLAEQQQNDTTLPSVFGEPPMPPSPTPKPQRKLRKEPLYTVGHGGGRLSMNLDVLFRGKRFKELLAMHDFMIDRELHGGGSSGGGATTVSWDDDDTLPSRRSNSPAALTITERMEQGLPVSFEEAFAEAERRERLLQLRSLSLMKDNPAAVDPPRTDKRATISFVSAPDRFGAGEKSELHDKAFEGLNHLRVEQHSPATAMIRSHMRLKQLYDTLHDEATPDAASGGRGPSPKKDASMRRLSTLH</sequence>
<name>A0A0S4IST1_BODSA</name>
<feature type="region of interest" description="Disordered" evidence="1">
    <location>
        <begin position="615"/>
        <end position="647"/>
    </location>
</feature>
<feature type="compositionally biased region" description="Pro residues" evidence="1">
    <location>
        <begin position="421"/>
        <end position="430"/>
    </location>
</feature>
<evidence type="ECO:0000313" key="2">
    <source>
        <dbReference type="EMBL" id="CUF31811.1"/>
    </source>
</evidence>
<feature type="compositionally biased region" description="Polar residues" evidence="1">
    <location>
        <begin position="249"/>
        <end position="264"/>
    </location>
</feature>
<evidence type="ECO:0000313" key="3">
    <source>
        <dbReference type="Proteomes" id="UP000051952"/>
    </source>
</evidence>